<dbReference type="EMBL" id="JAPDOD010000058">
    <property type="protein sequence ID" value="MDA0166073.1"/>
    <property type="molecule type" value="Genomic_DNA"/>
</dbReference>
<dbReference type="Pfam" id="PF00126">
    <property type="entry name" value="HTH_1"/>
    <property type="match status" value="1"/>
</dbReference>
<name>A0A9X3N736_9ACTN</name>
<dbReference type="GO" id="GO:0003677">
    <property type="term" value="F:DNA binding"/>
    <property type="evidence" value="ECO:0007669"/>
    <property type="project" value="UniProtKB-KW"/>
</dbReference>
<accession>A0A9X3N736</accession>
<dbReference type="AlphaFoldDB" id="A0A9X3N736"/>
<evidence type="ECO:0000313" key="6">
    <source>
        <dbReference type="EMBL" id="MDA0166073.1"/>
    </source>
</evidence>
<dbReference type="Pfam" id="PF03466">
    <property type="entry name" value="LysR_substrate"/>
    <property type="match status" value="1"/>
</dbReference>
<dbReference type="GO" id="GO:0032993">
    <property type="term" value="C:protein-DNA complex"/>
    <property type="evidence" value="ECO:0007669"/>
    <property type="project" value="TreeGrafter"/>
</dbReference>
<dbReference type="InterPro" id="IPR005119">
    <property type="entry name" value="LysR_subst-bd"/>
</dbReference>
<keyword evidence="3" id="KW-0238">DNA-binding</keyword>
<dbReference type="Gene3D" id="1.10.10.10">
    <property type="entry name" value="Winged helix-like DNA-binding domain superfamily/Winged helix DNA-binding domain"/>
    <property type="match status" value="1"/>
</dbReference>
<dbReference type="GO" id="GO:0003700">
    <property type="term" value="F:DNA-binding transcription factor activity"/>
    <property type="evidence" value="ECO:0007669"/>
    <property type="project" value="InterPro"/>
</dbReference>
<protein>
    <submittedName>
        <fullName evidence="6">LysR family transcriptional regulator</fullName>
    </submittedName>
</protein>
<reference evidence="6" key="1">
    <citation type="submission" date="2022-10" db="EMBL/GenBank/DDBJ databases">
        <title>The WGS of Solirubrobacter ginsenosidimutans DSM 21036.</title>
        <authorList>
            <person name="Jiang Z."/>
        </authorList>
    </citation>
    <scope>NUCLEOTIDE SEQUENCE</scope>
    <source>
        <strain evidence="6">DSM 21036</strain>
    </source>
</reference>
<evidence type="ECO:0000256" key="1">
    <source>
        <dbReference type="ARBA" id="ARBA00009437"/>
    </source>
</evidence>
<dbReference type="PANTHER" id="PTHR30346:SF29">
    <property type="entry name" value="LYSR SUBSTRATE-BINDING"/>
    <property type="match status" value="1"/>
</dbReference>
<comment type="caution">
    <text evidence="6">The sequence shown here is derived from an EMBL/GenBank/DDBJ whole genome shotgun (WGS) entry which is preliminary data.</text>
</comment>
<dbReference type="PROSITE" id="PS50931">
    <property type="entry name" value="HTH_LYSR"/>
    <property type="match status" value="1"/>
</dbReference>
<evidence type="ECO:0000256" key="2">
    <source>
        <dbReference type="ARBA" id="ARBA00023015"/>
    </source>
</evidence>
<dbReference type="SUPFAM" id="SSF53850">
    <property type="entry name" value="Periplasmic binding protein-like II"/>
    <property type="match status" value="1"/>
</dbReference>
<keyword evidence="4" id="KW-0804">Transcription</keyword>
<sequence length="307" mass="32119">MLDLRRLRLLSELARRGTIAEVGRAVGYSASAVSQSLAQLEREVGMPLLERDGRHVRLTPAARRLVARTDLVLAELDAAEAELAAEHGTVQGEVIIGAFPSAAAELVAPAVRALAVEHPALACSIREHEPEDGIGLLRSGELDMLLSERYDDVPGAPAGGLEEHVLLSEPLLLALPAAVAEPVALADMAGRPWISGIAGTQYVGAVEQACQAAGFTPRIAHRADDAGLILALVAAGLGAAFVPELAATPTAGVHYVRALPAPPRRHISALVRRGAVQRPALAATLASIARVTGALPRRSRHPRSFLP</sequence>
<feature type="domain" description="HTH lysR-type" evidence="5">
    <location>
        <begin position="2"/>
        <end position="59"/>
    </location>
</feature>
<dbReference type="InterPro" id="IPR036390">
    <property type="entry name" value="WH_DNA-bd_sf"/>
</dbReference>
<dbReference type="RefSeq" id="WP_270045334.1">
    <property type="nucleotide sequence ID" value="NZ_JAPDOD010000058.1"/>
</dbReference>
<evidence type="ECO:0000259" key="5">
    <source>
        <dbReference type="PROSITE" id="PS50931"/>
    </source>
</evidence>
<dbReference type="InterPro" id="IPR000847">
    <property type="entry name" value="LysR_HTH_N"/>
</dbReference>
<evidence type="ECO:0000256" key="3">
    <source>
        <dbReference type="ARBA" id="ARBA00023125"/>
    </source>
</evidence>
<proteinExistence type="inferred from homology"/>
<comment type="similarity">
    <text evidence="1">Belongs to the LysR transcriptional regulatory family.</text>
</comment>
<evidence type="ECO:0000256" key="4">
    <source>
        <dbReference type="ARBA" id="ARBA00023163"/>
    </source>
</evidence>
<gene>
    <name evidence="6" type="ORF">OM076_37765</name>
</gene>
<keyword evidence="7" id="KW-1185">Reference proteome</keyword>
<organism evidence="6 7">
    <name type="scientific">Solirubrobacter ginsenosidimutans</name>
    <dbReference type="NCBI Taxonomy" id="490573"/>
    <lineage>
        <taxon>Bacteria</taxon>
        <taxon>Bacillati</taxon>
        <taxon>Actinomycetota</taxon>
        <taxon>Thermoleophilia</taxon>
        <taxon>Solirubrobacterales</taxon>
        <taxon>Solirubrobacteraceae</taxon>
        <taxon>Solirubrobacter</taxon>
    </lineage>
</organism>
<evidence type="ECO:0000313" key="7">
    <source>
        <dbReference type="Proteomes" id="UP001149140"/>
    </source>
</evidence>
<dbReference type="Proteomes" id="UP001149140">
    <property type="component" value="Unassembled WGS sequence"/>
</dbReference>
<dbReference type="Gene3D" id="3.40.190.10">
    <property type="entry name" value="Periplasmic binding protein-like II"/>
    <property type="match status" value="2"/>
</dbReference>
<dbReference type="PANTHER" id="PTHR30346">
    <property type="entry name" value="TRANSCRIPTIONAL DUAL REGULATOR HCAR-RELATED"/>
    <property type="match status" value="1"/>
</dbReference>
<keyword evidence="2" id="KW-0805">Transcription regulation</keyword>
<dbReference type="InterPro" id="IPR036388">
    <property type="entry name" value="WH-like_DNA-bd_sf"/>
</dbReference>
<dbReference type="SUPFAM" id="SSF46785">
    <property type="entry name" value="Winged helix' DNA-binding domain"/>
    <property type="match status" value="1"/>
</dbReference>